<evidence type="ECO:0000256" key="1">
    <source>
        <dbReference type="PROSITE-ProRule" id="PRU00325"/>
    </source>
</evidence>
<evidence type="ECO:0000256" key="2">
    <source>
        <dbReference type="SAM" id="MobiDB-lite"/>
    </source>
</evidence>
<keyword evidence="5" id="KW-1185">Reference proteome</keyword>
<evidence type="ECO:0000313" key="4">
    <source>
        <dbReference type="EMBL" id="EGG21951.1"/>
    </source>
</evidence>
<evidence type="ECO:0000259" key="3">
    <source>
        <dbReference type="PROSITE" id="PS50966"/>
    </source>
</evidence>
<gene>
    <name evidence="4" type="ORF">DFA_01837</name>
</gene>
<feature type="region of interest" description="Disordered" evidence="2">
    <location>
        <begin position="202"/>
        <end position="235"/>
    </location>
</feature>
<dbReference type="RefSeq" id="XP_004359802.1">
    <property type="nucleotide sequence ID" value="XM_004359745.1"/>
</dbReference>
<keyword evidence="1" id="KW-0862">Zinc</keyword>
<name>F4PUY9_CACFS</name>
<proteinExistence type="predicted"/>
<protein>
    <recommendedName>
        <fullName evidence="3">SWIM-type domain-containing protein</fullName>
    </recommendedName>
</protein>
<evidence type="ECO:0000313" key="5">
    <source>
        <dbReference type="Proteomes" id="UP000007797"/>
    </source>
</evidence>
<dbReference type="InterPro" id="IPR007527">
    <property type="entry name" value="Znf_SWIM"/>
</dbReference>
<accession>F4PUY9</accession>
<feature type="domain" description="SWIM-type" evidence="3">
    <location>
        <begin position="124"/>
        <end position="157"/>
    </location>
</feature>
<dbReference type="KEGG" id="dfa:DFA_01837"/>
<dbReference type="Proteomes" id="UP000007797">
    <property type="component" value="Unassembled WGS sequence"/>
</dbReference>
<reference evidence="5" key="1">
    <citation type="journal article" date="2011" name="Genome Res.">
        <title>Phylogeny-wide analysis of social amoeba genomes highlights ancient origins for complex intercellular communication.</title>
        <authorList>
            <person name="Heidel A.J."/>
            <person name="Lawal H.M."/>
            <person name="Felder M."/>
            <person name="Schilde C."/>
            <person name="Helps N.R."/>
            <person name="Tunggal B."/>
            <person name="Rivero F."/>
            <person name="John U."/>
            <person name="Schleicher M."/>
            <person name="Eichinger L."/>
            <person name="Platzer M."/>
            <person name="Noegel A.A."/>
            <person name="Schaap P."/>
            <person name="Gloeckner G."/>
        </authorList>
    </citation>
    <scope>NUCLEOTIDE SEQUENCE [LARGE SCALE GENOMIC DNA]</scope>
    <source>
        <strain evidence="5">SH3</strain>
    </source>
</reference>
<dbReference type="GeneID" id="14874149"/>
<feature type="compositionally biased region" description="Acidic residues" evidence="2">
    <location>
        <begin position="203"/>
        <end position="228"/>
    </location>
</feature>
<keyword evidence="1" id="KW-0479">Metal-binding</keyword>
<sequence length="235" mass="27448">MVCQQHNRYKIYQDCLGDSLLKDMVDWSDIEELGPECDEECRTIMVEAIQKFITVCKRKLISNETGSFTELNSCDYSQYIRKQLIPNTDGVYENIEDNLMVKWDDSQNQHHLVPKQSLSNKDRNSVLSDDGGGYVSTRCTCPVGRCKHIKATAIAMYHRLQQSSLKKQQPTPIRLFRELLHKLPKHDLINMIIDLNFPGHDDNDYETDDDDEDDSDLNNEYHDDEDDDEYHKRKI</sequence>
<dbReference type="AlphaFoldDB" id="F4PUY9"/>
<dbReference type="PROSITE" id="PS50966">
    <property type="entry name" value="ZF_SWIM"/>
    <property type="match status" value="1"/>
</dbReference>
<organism evidence="4 5">
    <name type="scientific">Cavenderia fasciculata</name>
    <name type="common">Slime mold</name>
    <name type="synonym">Dictyostelium fasciculatum</name>
    <dbReference type="NCBI Taxonomy" id="261658"/>
    <lineage>
        <taxon>Eukaryota</taxon>
        <taxon>Amoebozoa</taxon>
        <taxon>Evosea</taxon>
        <taxon>Eumycetozoa</taxon>
        <taxon>Dictyostelia</taxon>
        <taxon>Acytosteliales</taxon>
        <taxon>Cavenderiaceae</taxon>
        <taxon>Cavenderia</taxon>
    </lineage>
</organism>
<keyword evidence="1" id="KW-0863">Zinc-finger</keyword>
<dbReference type="GO" id="GO:0008270">
    <property type="term" value="F:zinc ion binding"/>
    <property type="evidence" value="ECO:0007669"/>
    <property type="project" value="UniProtKB-KW"/>
</dbReference>
<dbReference type="EMBL" id="GL883010">
    <property type="protein sequence ID" value="EGG21951.1"/>
    <property type="molecule type" value="Genomic_DNA"/>
</dbReference>